<reference evidence="18 19" key="1">
    <citation type="submission" date="2021-05" db="EMBL/GenBank/DDBJ databases">
        <authorList>
            <person name="Zahm M."/>
            <person name="Klopp C."/>
            <person name="Cabau C."/>
            <person name="Kuhl H."/>
            <person name="Suciu R."/>
            <person name="Ciorpac M."/>
            <person name="Holostenco D."/>
            <person name="Gessner J."/>
            <person name="Wuertz S."/>
            <person name="Hohne C."/>
            <person name="Stock M."/>
            <person name="Gislard M."/>
            <person name="Lluch J."/>
            <person name="Milhes M."/>
            <person name="Lampietro C."/>
            <person name="Lopez Roques C."/>
            <person name="Donnadieu C."/>
            <person name="Du K."/>
            <person name="Schartl M."/>
            <person name="Guiguen Y."/>
        </authorList>
    </citation>
    <scope>NUCLEOTIDE SEQUENCE [LARGE SCALE GENOMIC DNA]</scope>
    <source>
        <strain evidence="18">Hh-F2</strain>
        <tissue evidence="18">Blood</tissue>
    </source>
</reference>
<name>A0ABR0YNI9_HUSHU</name>
<dbReference type="PROSITE" id="PS00119">
    <property type="entry name" value="PA2_ASP"/>
    <property type="match status" value="1"/>
</dbReference>
<dbReference type="PROSITE" id="PS50027">
    <property type="entry name" value="EGF_LAM_2"/>
    <property type="match status" value="11"/>
</dbReference>
<evidence type="ECO:0000259" key="15">
    <source>
        <dbReference type="PROSITE" id="PS50027"/>
    </source>
</evidence>
<feature type="disulfide bond" evidence="12">
    <location>
        <begin position="954"/>
        <end position="963"/>
    </location>
</feature>
<dbReference type="Pfam" id="PF00053">
    <property type="entry name" value="EGF_laminin"/>
    <property type="match status" value="11"/>
</dbReference>
<feature type="coiled-coil region" evidence="13">
    <location>
        <begin position="1531"/>
        <end position="1558"/>
    </location>
</feature>
<feature type="coiled-coil region" evidence="13">
    <location>
        <begin position="1266"/>
        <end position="1396"/>
    </location>
</feature>
<dbReference type="SUPFAM" id="SSF57196">
    <property type="entry name" value="EGF/Laminin"/>
    <property type="match status" value="13"/>
</dbReference>
<dbReference type="InterPro" id="IPR056558">
    <property type="entry name" value="LAMB1-4_helical"/>
</dbReference>
<dbReference type="InterPro" id="IPR056863">
    <property type="entry name" value="LMN_ATRN_NET-like_EGF"/>
</dbReference>
<feature type="domain" description="Laminin EGF-like" evidence="15">
    <location>
        <begin position="291"/>
        <end position="354"/>
    </location>
</feature>
<evidence type="ECO:0000256" key="14">
    <source>
        <dbReference type="SAM" id="SignalP"/>
    </source>
</evidence>
<evidence type="ECO:0000256" key="13">
    <source>
        <dbReference type="SAM" id="Coils"/>
    </source>
</evidence>
<evidence type="ECO:0000313" key="19">
    <source>
        <dbReference type="Proteomes" id="UP001369086"/>
    </source>
</evidence>
<dbReference type="InterPro" id="IPR002049">
    <property type="entry name" value="LE_dom"/>
</dbReference>
<feature type="domain" description="Laminin EGF-like" evidence="15">
    <location>
        <begin position="985"/>
        <end position="1043"/>
    </location>
</feature>
<dbReference type="Gene3D" id="2.10.25.10">
    <property type="entry name" value="Laminin"/>
    <property type="match status" value="9"/>
</dbReference>
<evidence type="ECO:0000256" key="9">
    <source>
        <dbReference type="ARBA" id="ARBA00023157"/>
    </source>
</evidence>
<dbReference type="Pfam" id="PF24973">
    <property type="entry name" value="EGF_LMN_ATRN"/>
    <property type="match status" value="2"/>
</dbReference>
<evidence type="ECO:0000256" key="7">
    <source>
        <dbReference type="ARBA" id="ARBA00022889"/>
    </source>
</evidence>
<feature type="disulfide bond" evidence="12">
    <location>
        <begin position="841"/>
        <end position="853"/>
    </location>
</feature>
<evidence type="ECO:0000256" key="10">
    <source>
        <dbReference type="ARBA" id="ARBA00023180"/>
    </source>
</evidence>
<feature type="disulfide bond" evidence="12">
    <location>
        <begin position="1169"/>
        <end position="1186"/>
    </location>
</feature>
<accession>A0ABR0YNI9</accession>
<feature type="disulfide bond" evidence="12">
    <location>
        <begin position="1014"/>
        <end position="1023"/>
    </location>
</feature>
<dbReference type="Pfam" id="PF21199">
    <property type="entry name" value="LAMININ_IV_B"/>
    <property type="match status" value="1"/>
</dbReference>
<evidence type="ECO:0000256" key="3">
    <source>
        <dbReference type="ARBA" id="ARBA00022530"/>
    </source>
</evidence>
<dbReference type="PROSITE" id="PS01248">
    <property type="entry name" value="EGF_LAM_1"/>
    <property type="match status" value="6"/>
</dbReference>
<feature type="domain" description="Laminin EGF-like" evidence="15">
    <location>
        <begin position="1044"/>
        <end position="1095"/>
    </location>
</feature>
<organism evidence="18 19">
    <name type="scientific">Huso huso</name>
    <name type="common">Beluga</name>
    <name type="synonym">Acipenser huso</name>
    <dbReference type="NCBI Taxonomy" id="61971"/>
    <lineage>
        <taxon>Eukaryota</taxon>
        <taxon>Metazoa</taxon>
        <taxon>Chordata</taxon>
        <taxon>Craniata</taxon>
        <taxon>Vertebrata</taxon>
        <taxon>Euteleostomi</taxon>
        <taxon>Actinopterygii</taxon>
        <taxon>Chondrostei</taxon>
        <taxon>Acipenseriformes</taxon>
        <taxon>Acipenseridae</taxon>
        <taxon>Huso</taxon>
    </lineage>
</organism>
<dbReference type="PROSITE" id="PS51117">
    <property type="entry name" value="LAMININ_NTER"/>
    <property type="match status" value="1"/>
</dbReference>
<sequence>MGTCYSPRRLRMTLLAGIVMQALSILAQDQPSVPHGCTEGSCYPATGNLLIGRAKDLHATSTCGLQGPEEYCIVSHLQESKNCFQCDSREPYDYWNRNSHRVENVIYLKDQDQKSTWWQSANVCNWTCLGVWVTNQGERTYYIQLDLEAEFHFTHLIMKFKTFRPAAMLIERSADFGRSWKPYRYFSYNCSKMFPSVPVRALHLIDDVVCEERYSDIEPSTEGEVIYKVLDPAIDVKDPYSLEIQELLRITNLRIHFTKLHTLGDNLLDGRREVLQKYYYSIYELVVRGSCFCYGHASECTPIPGISGGVEGMIHGRCVCKHNTEGLNCEKCRPFYNNQPWRPAEADNPHSCRECMCNGHSNRCHFDMAVYLATGNASGGVCDDCLHNTMGRSCEMCKPFYYQDPTRDIRDPSVCVACDCDPVGSLEGGVCDSHTDLDLGMIAGQCRCKVNVKGTRCDYCKEGFYGLSSNDPVGCQPCNCDPRGIIMGGSPCDQVSGDCSCKRYVTGRYCNQCLAEYWGLSTDIAGCRACGCDFGGAYNNRCVMENGQCDCRPHIMGRQCGDVQPGYFCAALDYYTYEAEDAVPHSPDDPLLPGRPKPKAEIDCLEYVNTEAKRLRRHRRIPRVQQQRAALRKIRQIQQTPDVEVVRRERVPEQMVTWTGPGFARVRDGAGLVFTIDNIPFSMDYDVMIRYEPESTEDWEAIVSISSQQLPRSQRCGNVLPSEQMYTVTLRHQQRYIKMPRPFCFEPNNRYVVAIRFQRFRVTERHLTAFILIDSLVLFPRYTELPGFHGNDPASVHHREEMERYMCLDSFLMAPMPMLAEMCAKLLCSISAILHDGAVPCECDLQGSLSAVCEKIGGQCQCKPNVIGRRCNQCAPGTYGFGPYGCHRCDCHPQGAVSSLCDPVSGQCWCQHGATGRQCSNCQPGHWGFPSCRPCQCNGHSETCDPQTGACTSCRDYTSGHHCDRCLDGFYGNPILGSGEHCRPCPCPGNPGSGHSNGDSCSTAPASNQIICHCRQGYTGPRCDRCSPGYFGSPERPGGECRPCQCNNNIDSRDPESCDPRSGQCLKCLYNTDGPACATCKPGYYGNAAAQDCRRESLLKVTARWLFLVGCTCNIAGTLQSQCSGDVCNCDRTTGACPCRANVIGQNCDQCAPEQWNFGRDRGCEPCSCYLQHSLRTDCNMFTGQCFCKPGFGGRVCSDCQENYWGDPNSECTACNCDPSGSLMLQCDRKTGHCSCVEGVTGSRCDQCARGFTGSFPRCAPCHPCFEEWDELVYALRRELDKIQEKVKQIQESGVTSDDSVERIQKLEEKLAQIQSLINDRSREMLYHNVHQTAERLRKEVVQTDRRLQVLSGELNSTMHGEKQQREHLGQLETELRELNDTVTKRRRELENLISAGTSEKYENVRKYYQESLDAERRANASVLGPDSPVEQSQETRNMTESLMNKKKDEFFRTMTAQKKSLKELQAKTKDLDKSINNLSAKVCGSKKNGNGCAEDPCGGANCRDDFGNRKCGGGSCNGTLSASVRALNLVESKTKEIEAAAQDLDNIQKKLQDVAKLTQDIKAQAEGTLTKAQRTKDEIVSSNQKLREFIQKIRDFLTVDGADPKDIELVARQVLSISLPVSASNLTRTIQEIKECMVNLSDVNAVLNATAQQLTIAHELLEKAKDAKNQADGVENLVNITKESLDRARSAADTAEKELKKAKKNLKSVLNRTAGLTSKLKGIEDKQMDAMMRLANLSKQAGSVRDKTEQNRVMAEEAKTLSEKATEAATGLDKDLEEVELKYKELEGKVGGLGDGASIIGSVTERASNIKKDAEELLKKANKDMKQLDELEKRFGRNEKRMEAQAKELIELEKNITSIRNIIRSNVTQYSTCS</sequence>
<keyword evidence="5" id="KW-0677">Repeat</keyword>
<evidence type="ECO:0000256" key="8">
    <source>
        <dbReference type="ARBA" id="ARBA00023054"/>
    </source>
</evidence>
<feature type="domain" description="Laminin EGF-like" evidence="15">
    <location>
        <begin position="1111"/>
        <end position="1166"/>
    </location>
</feature>
<feature type="disulfide bond" evidence="12">
    <location>
        <begin position="1188"/>
        <end position="1197"/>
    </location>
</feature>
<feature type="chain" id="PRO_5047167459" evidence="14">
    <location>
        <begin position="28"/>
        <end position="1875"/>
    </location>
</feature>
<dbReference type="EMBL" id="JAHFZB010000026">
    <property type="protein sequence ID" value="KAK6474073.1"/>
    <property type="molecule type" value="Genomic_DNA"/>
</dbReference>
<evidence type="ECO:0000256" key="4">
    <source>
        <dbReference type="ARBA" id="ARBA00022729"/>
    </source>
</evidence>
<dbReference type="CDD" id="cd22295">
    <property type="entry name" value="cc_LAMB_C"/>
    <property type="match status" value="1"/>
</dbReference>
<comment type="subcellular location">
    <subcellularLocation>
        <location evidence="1">Secreted</location>
        <location evidence="1">Extracellular space</location>
        <location evidence="1">Extracellular matrix</location>
        <location evidence="1">Basement membrane</location>
    </subcellularLocation>
</comment>
<dbReference type="PROSITE" id="PS51116">
    <property type="entry name" value="LAMININ_IVB"/>
    <property type="match status" value="1"/>
</dbReference>
<dbReference type="Pfam" id="PF00055">
    <property type="entry name" value="Laminin_N"/>
    <property type="match status" value="1"/>
</dbReference>
<feature type="domain" description="Laminin EGF-like" evidence="15">
    <location>
        <begin position="1215"/>
        <end position="1264"/>
    </location>
</feature>
<keyword evidence="10" id="KW-0325">Glycoprotein</keyword>
<feature type="disulfide bond" evidence="12">
    <location>
        <begin position="889"/>
        <end position="901"/>
    </location>
</feature>
<evidence type="ECO:0000313" key="18">
    <source>
        <dbReference type="EMBL" id="KAK6474073.1"/>
    </source>
</evidence>
<dbReference type="InterPro" id="IPR000742">
    <property type="entry name" value="EGF"/>
</dbReference>
<feature type="disulfide bond" evidence="12">
    <location>
        <begin position="1215"/>
        <end position="1227"/>
    </location>
</feature>
<dbReference type="PROSITE" id="PS00022">
    <property type="entry name" value="EGF_1"/>
    <property type="match status" value="1"/>
</dbReference>
<feature type="domain" description="Laminin EGF-like" evidence="15">
    <location>
        <begin position="1167"/>
        <end position="1214"/>
    </location>
</feature>
<feature type="disulfide bond" evidence="12">
    <location>
        <begin position="891"/>
        <end position="908"/>
    </location>
</feature>
<feature type="disulfide bond" evidence="12">
    <location>
        <begin position="513"/>
        <end position="527"/>
    </location>
</feature>
<dbReference type="Gene3D" id="2.60.120.260">
    <property type="entry name" value="Galactose-binding domain-like"/>
    <property type="match status" value="1"/>
</dbReference>
<feature type="disulfide bond" evidence="12">
    <location>
        <begin position="843"/>
        <end position="860"/>
    </location>
</feature>
<feature type="disulfide bond" evidence="12">
    <location>
        <begin position="1248"/>
        <end position="1262"/>
    </location>
</feature>
<keyword evidence="19" id="KW-1185">Reference proteome</keyword>
<feature type="coiled-coil region" evidence="13">
    <location>
        <begin position="1658"/>
        <end position="1713"/>
    </location>
</feature>
<keyword evidence="11 12" id="KW-0424">Laminin EGF-like domain</keyword>
<evidence type="ECO:0000256" key="6">
    <source>
        <dbReference type="ARBA" id="ARBA00022869"/>
    </source>
</evidence>
<dbReference type="CDD" id="cd00055">
    <property type="entry name" value="EGF_Lam"/>
    <property type="match status" value="13"/>
</dbReference>
<evidence type="ECO:0000256" key="12">
    <source>
        <dbReference type="PROSITE-ProRule" id="PRU00460"/>
    </source>
</evidence>
<evidence type="ECO:0000256" key="2">
    <source>
        <dbReference type="ARBA" id="ARBA00022525"/>
    </source>
</evidence>
<keyword evidence="2" id="KW-0964">Secreted</keyword>
<dbReference type="SMART" id="SM00136">
    <property type="entry name" value="LamNT"/>
    <property type="match status" value="1"/>
</dbReference>
<dbReference type="PANTHER" id="PTHR10574">
    <property type="entry name" value="NETRIN/LAMININ-RELATED"/>
    <property type="match status" value="1"/>
</dbReference>
<feature type="domain" description="Laminin N-terminal" evidence="17">
    <location>
        <begin position="38"/>
        <end position="290"/>
    </location>
</feature>
<feature type="disulfide bond" evidence="12">
    <location>
        <begin position="862"/>
        <end position="871"/>
    </location>
</feature>
<dbReference type="Proteomes" id="UP001369086">
    <property type="component" value="Unassembled WGS sequence"/>
</dbReference>
<dbReference type="SMART" id="SM00180">
    <property type="entry name" value="EGF_Lam"/>
    <property type="match status" value="13"/>
</dbReference>
<dbReference type="PANTHER" id="PTHR10574:SF197">
    <property type="entry name" value="LAMININ SUBUNIT BETA-1 ISOFORM X1"/>
    <property type="match status" value="1"/>
</dbReference>
<evidence type="ECO:0000256" key="1">
    <source>
        <dbReference type="ARBA" id="ARBA00004302"/>
    </source>
</evidence>
<feature type="disulfide bond" evidence="12">
    <location>
        <begin position="448"/>
        <end position="457"/>
    </location>
</feature>
<dbReference type="Pfam" id="PF23219">
    <property type="entry name" value="LAMB1"/>
    <property type="match status" value="1"/>
</dbReference>
<feature type="disulfide bond" evidence="12">
    <location>
        <begin position="910"/>
        <end position="919"/>
    </location>
</feature>
<dbReference type="PRINTS" id="PR00011">
    <property type="entry name" value="EGFLAMININ"/>
</dbReference>
<dbReference type="InterPro" id="IPR050440">
    <property type="entry name" value="Laminin/Netrin_ECM"/>
</dbReference>
<comment type="caution">
    <text evidence="18">The sequence shown here is derived from an EMBL/GenBank/DDBJ whole genome shotgun (WGS) entry which is preliminary data.</text>
</comment>
<feature type="disulfide bond" evidence="12">
    <location>
        <begin position="1217"/>
        <end position="1234"/>
    </location>
</feature>
<feature type="disulfide bond" evidence="12">
    <location>
        <begin position="1167"/>
        <end position="1179"/>
    </location>
</feature>
<keyword evidence="7" id="KW-0130">Cell adhesion</keyword>
<feature type="domain" description="Laminin IV type B" evidence="16">
    <location>
        <begin position="569"/>
        <end position="835"/>
    </location>
</feature>
<feature type="domain" description="Laminin EGF-like" evidence="15">
    <location>
        <begin position="418"/>
        <end position="477"/>
    </location>
</feature>
<gene>
    <name evidence="18" type="ORF">HHUSO_G26220</name>
</gene>
<proteinExistence type="predicted"/>
<feature type="coiled-coil region" evidence="13">
    <location>
        <begin position="1770"/>
        <end position="1863"/>
    </location>
</feature>
<feature type="signal peptide" evidence="14">
    <location>
        <begin position="1"/>
        <end position="27"/>
    </location>
</feature>
<feature type="disulfide bond" evidence="12">
    <location>
        <begin position="501"/>
        <end position="510"/>
    </location>
</feature>
<keyword evidence="3" id="KW-0272">Extracellular matrix</keyword>
<feature type="disulfide bond" evidence="12">
    <location>
        <begin position="320"/>
        <end position="329"/>
    </location>
</feature>
<feature type="domain" description="Laminin EGF-like" evidence="15">
    <location>
        <begin position="841"/>
        <end position="888"/>
    </location>
</feature>
<feature type="disulfide bond" evidence="12">
    <location>
        <begin position="1068"/>
        <end position="1077"/>
    </location>
</feature>
<dbReference type="Gene3D" id="2.170.300.10">
    <property type="entry name" value="Tie2 ligand-binding domain superfamily"/>
    <property type="match status" value="2"/>
</dbReference>
<feature type="disulfide bond" evidence="12">
    <location>
        <begin position="1236"/>
        <end position="1245"/>
    </location>
</feature>
<keyword evidence="8 13" id="KW-0175">Coiled coil</keyword>
<evidence type="ECO:0000259" key="17">
    <source>
        <dbReference type="PROSITE" id="PS51117"/>
    </source>
</evidence>
<evidence type="ECO:0000259" key="16">
    <source>
        <dbReference type="PROSITE" id="PS51116"/>
    </source>
</evidence>
<feature type="domain" description="Laminin EGF-like" evidence="15">
    <location>
        <begin position="935"/>
        <end position="984"/>
    </location>
</feature>
<feature type="domain" description="Laminin EGF-like" evidence="15">
    <location>
        <begin position="889"/>
        <end position="934"/>
    </location>
</feature>
<protein>
    <submittedName>
        <fullName evidence="18">Laminin subunit beta-1</fullName>
    </submittedName>
</protein>
<dbReference type="InterPro" id="IPR013015">
    <property type="entry name" value="Laminin_IV_B"/>
</dbReference>
<keyword evidence="4 14" id="KW-0732">Signal</keyword>
<feature type="disulfide bond" evidence="12">
    <location>
        <begin position="1139"/>
        <end position="1148"/>
    </location>
</feature>
<evidence type="ECO:0000256" key="11">
    <source>
        <dbReference type="ARBA" id="ARBA00023292"/>
    </source>
</evidence>
<keyword evidence="9 12" id="KW-1015">Disulfide bond</keyword>
<dbReference type="InterPro" id="IPR008211">
    <property type="entry name" value="Laminin_N"/>
</dbReference>
<dbReference type="InterPro" id="IPR033112">
    <property type="entry name" value="PLA2_Asp_AS"/>
</dbReference>
<feature type="domain" description="Laminin EGF-like" evidence="15">
    <location>
        <begin position="478"/>
        <end position="529"/>
    </location>
</feature>
<evidence type="ECO:0000256" key="5">
    <source>
        <dbReference type="ARBA" id="ARBA00022737"/>
    </source>
</evidence>
<dbReference type="SMART" id="SM00181">
    <property type="entry name" value="EGF"/>
    <property type="match status" value="8"/>
</dbReference>
<comment type="caution">
    <text evidence="12">Lacks conserved residue(s) required for the propagation of feature annotation.</text>
</comment>
<keyword evidence="6" id="KW-0084">Basement membrane</keyword>